<feature type="domain" description="TMC" evidence="7">
    <location>
        <begin position="438"/>
        <end position="549"/>
    </location>
</feature>
<dbReference type="EMBL" id="JAFDVH010000001">
    <property type="protein sequence ID" value="KAG7491175.1"/>
    <property type="molecule type" value="Genomic_DNA"/>
</dbReference>
<evidence type="ECO:0000256" key="1">
    <source>
        <dbReference type="ARBA" id="ARBA00004141"/>
    </source>
</evidence>
<evidence type="ECO:0000256" key="4">
    <source>
        <dbReference type="ARBA" id="ARBA00022989"/>
    </source>
</evidence>
<dbReference type="AlphaFoldDB" id="A0A9D3QEA8"/>
<feature type="transmembrane region" description="Helical" evidence="6">
    <location>
        <begin position="162"/>
        <end position="185"/>
    </location>
</feature>
<keyword evidence="4 6" id="KW-1133">Transmembrane helix</keyword>
<reference evidence="8" key="1">
    <citation type="submission" date="2021-01" db="EMBL/GenBank/DDBJ databases">
        <authorList>
            <person name="Zahm M."/>
            <person name="Roques C."/>
            <person name="Cabau C."/>
            <person name="Klopp C."/>
            <person name="Donnadieu C."/>
            <person name="Jouanno E."/>
            <person name="Lampietro C."/>
            <person name="Louis A."/>
            <person name="Herpin A."/>
            <person name="Echchiki A."/>
            <person name="Berthelot C."/>
            <person name="Parey E."/>
            <person name="Roest-Crollius H."/>
            <person name="Braasch I."/>
            <person name="Postlethwait J."/>
            <person name="Bobe J."/>
            <person name="Montfort J."/>
            <person name="Bouchez O."/>
            <person name="Begum T."/>
            <person name="Mejri S."/>
            <person name="Adams A."/>
            <person name="Chen W.-J."/>
            <person name="Guiguen Y."/>
        </authorList>
    </citation>
    <scope>NUCLEOTIDE SEQUENCE</scope>
    <source>
        <strain evidence="8">YG-15Mar2019-1</strain>
        <tissue evidence="8">Brain</tissue>
    </source>
</reference>
<accession>A0A9D3QEA8</accession>
<dbReference type="PANTHER" id="PTHR23302">
    <property type="entry name" value="TRANSMEMBRANE CHANNEL-RELATED"/>
    <property type="match status" value="1"/>
</dbReference>
<dbReference type="GO" id="GO:0008381">
    <property type="term" value="F:mechanosensitive monoatomic ion channel activity"/>
    <property type="evidence" value="ECO:0007669"/>
    <property type="project" value="TreeGrafter"/>
</dbReference>
<evidence type="ECO:0000256" key="3">
    <source>
        <dbReference type="ARBA" id="ARBA00022692"/>
    </source>
</evidence>
<dbReference type="Pfam" id="PF07810">
    <property type="entry name" value="TMC"/>
    <property type="match status" value="1"/>
</dbReference>
<evidence type="ECO:0000256" key="6">
    <source>
        <dbReference type="RuleBase" id="RU310713"/>
    </source>
</evidence>
<gene>
    <name evidence="8" type="ORF">MATL_G00000330</name>
</gene>
<evidence type="ECO:0000256" key="2">
    <source>
        <dbReference type="ARBA" id="ARBA00006510"/>
    </source>
</evidence>
<comment type="caution">
    <text evidence="8">The sequence shown here is derived from an EMBL/GenBank/DDBJ whole genome shotgun (WGS) entry which is preliminary data.</text>
</comment>
<protein>
    <recommendedName>
        <fullName evidence="6">Transmembrane channel-like protein</fullName>
    </recommendedName>
</protein>
<evidence type="ECO:0000313" key="9">
    <source>
        <dbReference type="Proteomes" id="UP001046870"/>
    </source>
</evidence>
<dbReference type="GO" id="GO:0005886">
    <property type="term" value="C:plasma membrane"/>
    <property type="evidence" value="ECO:0007669"/>
    <property type="project" value="InterPro"/>
</dbReference>
<keyword evidence="3 6" id="KW-0812">Transmembrane</keyword>
<keyword evidence="5 6" id="KW-0472">Membrane</keyword>
<dbReference type="PANTHER" id="PTHR23302:SF66">
    <property type="entry name" value="TRANSMEMBRANE CHANNEL-LIKE PROTEIN"/>
    <property type="match status" value="1"/>
</dbReference>
<feature type="transmembrane region" description="Helical" evidence="6">
    <location>
        <begin position="507"/>
        <end position="530"/>
    </location>
</feature>
<feature type="transmembrane region" description="Helical" evidence="6">
    <location>
        <begin position="372"/>
        <end position="392"/>
    </location>
</feature>
<keyword evidence="9" id="KW-1185">Reference proteome</keyword>
<feature type="transmembrane region" description="Helical" evidence="6">
    <location>
        <begin position="617"/>
        <end position="634"/>
    </location>
</feature>
<comment type="subcellular location">
    <subcellularLocation>
        <location evidence="1 6">Membrane</location>
        <topology evidence="1 6">Multi-pass membrane protein</topology>
    </subcellularLocation>
</comment>
<comment type="similarity">
    <text evidence="2 6">Belongs to the TMC family.</text>
</comment>
<dbReference type="InterPro" id="IPR038900">
    <property type="entry name" value="TMC"/>
</dbReference>
<evidence type="ECO:0000313" key="8">
    <source>
        <dbReference type="EMBL" id="KAG7491175.1"/>
    </source>
</evidence>
<dbReference type="InterPro" id="IPR012496">
    <property type="entry name" value="TMC_dom"/>
</dbReference>
<sequence length="721" mass="82355">MAEQEQSDVHFQRLMSDDGSSCGLMAGSADYLQTESSEQLLRCQTEHEPGGHSQPLGGDRERRGEWVSGEYLPARDWDPNLPLRALPVPMQEKRNTRERRQQQRRSFGCWESWRRSQQIVRRRLGEQVARALWGLQPWRSTLHAIEGKFGVGVKVYFTFLRYLVYINLVHCVFVGGLALMPTLLFGGNTTQGFGHFRGNDSVLDFLLGTGFLERSPVFYGFYAPVPQSSPCLNSPLLFLLGVLSLLVLSCVMVVRRTVIGYKHKWMLGNRYNLHMSYRVFCGWDFCIQDPDSAALKHSFIRNDLRLDLEEERFHLRVSQRTFQQWALLYFLRCNLNFIVLILLAGSFYLVYYASKCSQEEQAHKSPDWMLSLLLQYLPPITITAVNFVLPHLFRRISSFEDYSLTVQVNVTLVRSIFLKLACLGIFLFFLYGQVKHKCWETQFGKEMYKLVMFDFLACGLNALLVAWPRKVLLEKYPSCPLVRVSGKQQFLVPFNVLDLVYNQTVTWVGVFYCPLLPFISVLKLLLVFYIKKFVLFRCCEPAQRMFRGSQSSVLFHFMLLLGLLMAVVALSVNLRMAPSAGCGPFQGRDSVFNVTAVCVDTLPRPGPSIIRYLRSEAFALPLILAEIILLTSYVSQGRANRRAIESLKDMLVMCSADKRFLVKKHSTLLRRHARALKTSVSAGTETDGRPIAMKDPSGFQPVVMRSVSEPCGTACQRLSDR</sequence>
<evidence type="ECO:0000259" key="7">
    <source>
        <dbReference type="Pfam" id="PF07810"/>
    </source>
</evidence>
<feature type="transmembrane region" description="Helical" evidence="6">
    <location>
        <begin position="326"/>
        <end position="351"/>
    </location>
</feature>
<dbReference type="OrthoDB" id="1936208at2759"/>
<organism evidence="8 9">
    <name type="scientific">Megalops atlanticus</name>
    <name type="common">Tarpon</name>
    <name type="synonym">Clupea gigantea</name>
    <dbReference type="NCBI Taxonomy" id="7932"/>
    <lineage>
        <taxon>Eukaryota</taxon>
        <taxon>Metazoa</taxon>
        <taxon>Chordata</taxon>
        <taxon>Craniata</taxon>
        <taxon>Vertebrata</taxon>
        <taxon>Euteleostomi</taxon>
        <taxon>Actinopterygii</taxon>
        <taxon>Neopterygii</taxon>
        <taxon>Teleostei</taxon>
        <taxon>Elopiformes</taxon>
        <taxon>Megalopidae</taxon>
        <taxon>Megalops</taxon>
    </lineage>
</organism>
<dbReference type="Proteomes" id="UP001046870">
    <property type="component" value="Chromosome 1"/>
</dbReference>
<feature type="transmembrane region" description="Helical" evidence="6">
    <location>
        <begin position="236"/>
        <end position="254"/>
    </location>
</feature>
<proteinExistence type="inferred from homology"/>
<feature type="transmembrane region" description="Helical" evidence="6">
    <location>
        <begin position="551"/>
        <end position="570"/>
    </location>
</feature>
<feature type="transmembrane region" description="Helical" evidence="6">
    <location>
        <begin position="412"/>
        <end position="430"/>
    </location>
</feature>
<evidence type="ECO:0000256" key="5">
    <source>
        <dbReference type="ARBA" id="ARBA00023136"/>
    </source>
</evidence>
<name>A0A9D3QEA8_MEGAT</name>